<comment type="caution">
    <text evidence="2">The sequence shown here is derived from an EMBL/GenBank/DDBJ whole genome shotgun (WGS) entry which is preliminary data.</text>
</comment>
<accession>A0ABV0P3T4</accession>
<dbReference type="Proteomes" id="UP001476798">
    <property type="component" value="Unassembled WGS sequence"/>
</dbReference>
<sequence>SQSLETNPGCGSSGPPDLPSQVEISSTCRSGPGSITPSSSSLASGQSHNISTWPSRRVNIIYGE</sequence>
<protein>
    <submittedName>
        <fullName evidence="2">Uncharacterized protein</fullName>
    </submittedName>
</protein>
<evidence type="ECO:0000256" key="1">
    <source>
        <dbReference type="SAM" id="MobiDB-lite"/>
    </source>
</evidence>
<evidence type="ECO:0000313" key="3">
    <source>
        <dbReference type="Proteomes" id="UP001476798"/>
    </source>
</evidence>
<organism evidence="2 3">
    <name type="scientific">Goodea atripinnis</name>
    <dbReference type="NCBI Taxonomy" id="208336"/>
    <lineage>
        <taxon>Eukaryota</taxon>
        <taxon>Metazoa</taxon>
        <taxon>Chordata</taxon>
        <taxon>Craniata</taxon>
        <taxon>Vertebrata</taxon>
        <taxon>Euteleostomi</taxon>
        <taxon>Actinopterygii</taxon>
        <taxon>Neopterygii</taxon>
        <taxon>Teleostei</taxon>
        <taxon>Neoteleostei</taxon>
        <taxon>Acanthomorphata</taxon>
        <taxon>Ovalentaria</taxon>
        <taxon>Atherinomorphae</taxon>
        <taxon>Cyprinodontiformes</taxon>
        <taxon>Goodeidae</taxon>
        <taxon>Goodea</taxon>
    </lineage>
</organism>
<proteinExistence type="predicted"/>
<feature type="non-terminal residue" evidence="2">
    <location>
        <position position="1"/>
    </location>
</feature>
<gene>
    <name evidence="2" type="ORF">GOODEAATRI_013293</name>
</gene>
<keyword evidence="3" id="KW-1185">Reference proteome</keyword>
<name>A0ABV0P3T4_9TELE</name>
<feature type="region of interest" description="Disordered" evidence="1">
    <location>
        <begin position="1"/>
        <end position="50"/>
    </location>
</feature>
<dbReference type="EMBL" id="JAHRIO010060857">
    <property type="protein sequence ID" value="MEQ2178368.1"/>
    <property type="molecule type" value="Genomic_DNA"/>
</dbReference>
<reference evidence="2 3" key="1">
    <citation type="submission" date="2021-06" db="EMBL/GenBank/DDBJ databases">
        <authorList>
            <person name="Palmer J.M."/>
        </authorList>
    </citation>
    <scope>NUCLEOTIDE SEQUENCE [LARGE SCALE GENOMIC DNA]</scope>
    <source>
        <strain evidence="2 3">GA_2019</strain>
        <tissue evidence="2">Muscle</tissue>
    </source>
</reference>
<feature type="compositionally biased region" description="Polar residues" evidence="1">
    <location>
        <begin position="1"/>
        <end position="10"/>
    </location>
</feature>
<feature type="compositionally biased region" description="Low complexity" evidence="1">
    <location>
        <begin position="30"/>
        <end position="45"/>
    </location>
</feature>
<evidence type="ECO:0000313" key="2">
    <source>
        <dbReference type="EMBL" id="MEQ2178368.1"/>
    </source>
</evidence>